<feature type="transmembrane region" description="Helical" evidence="2">
    <location>
        <begin position="114"/>
        <end position="136"/>
    </location>
</feature>
<dbReference type="EMBL" id="QKKF02002906">
    <property type="protein sequence ID" value="RZF47934.1"/>
    <property type="molecule type" value="Genomic_DNA"/>
</dbReference>
<evidence type="ECO:0000313" key="3">
    <source>
        <dbReference type="EMBL" id="RZF47934.1"/>
    </source>
</evidence>
<proteinExistence type="predicted"/>
<evidence type="ECO:0000256" key="2">
    <source>
        <dbReference type="SAM" id="Phobius"/>
    </source>
</evidence>
<feature type="transmembrane region" description="Helical" evidence="2">
    <location>
        <begin position="56"/>
        <end position="81"/>
    </location>
</feature>
<reference evidence="3 4" key="1">
    <citation type="journal article" date="2017" name="Gigascience">
        <title>Genome sequence of the small brown planthopper, Laodelphax striatellus.</title>
        <authorList>
            <person name="Zhu J."/>
            <person name="Jiang F."/>
            <person name="Wang X."/>
            <person name="Yang P."/>
            <person name="Bao Y."/>
            <person name="Zhao W."/>
            <person name="Wang W."/>
            <person name="Lu H."/>
            <person name="Wang Q."/>
            <person name="Cui N."/>
            <person name="Li J."/>
            <person name="Chen X."/>
            <person name="Luo L."/>
            <person name="Yu J."/>
            <person name="Kang L."/>
            <person name="Cui F."/>
        </authorList>
    </citation>
    <scope>NUCLEOTIDE SEQUENCE [LARGE SCALE GENOMIC DNA]</scope>
    <source>
        <strain evidence="3">Lst14</strain>
    </source>
</reference>
<keyword evidence="4" id="KW-1185">Reference proteome</keyword>
<feature type="region of interest" description="Disordered" evidence="1">
    <location>
        <begin position="311"/>
        <end position="343"/>
    </location>
</feature>
<dbReference type="Proteomes" id="UP000291343">
    <property type="component" value="Unassembled WGS sequence"/>
</dbReference>
<dbReference type="InParanoid" id="A0A482XQK1"/>
<keyword evidence="2" id="KW-0812">Transmembrane</keyword>
<evidence type="ECO:0000256" key="1">
    <source>
        <dbReference type="SAM" id="MobiDB-lite"/>
    </source>
</evidence>
<name>A0A482XQK1_LAOST</name>
<sequence length="343" mass="37258">MAARLSADPPHRQKERAIIYDSTASLDVNNLINQNLRGRCPPAHPHIKVEKIDGGLVVAGVMILNSCQVVLPAFGCLFLIVGSVLTVTSYRGPEIGEKAQHYATRMEFSKNSRILGPICLGVALLMIVSGTILCLLSKRARLKQERVGFHCPLHGDFFPTEHVEDGFFRRSKTIKWWCGEQSNDNDDDFEERLPPQCPHSMLSSQRSSISSNIACPAPLPFVVTSGSASGTTHVPTHIPSDLIFGSIRSLSVSHDVASFPASRSPSPISSTRIVSPSPVNLMEDVDRVDVYSVLHSPMIESITPEIKLVAPAPEASTSHGPTPGPSAPRRKSVTIILPTDKHQ</sequence>
<comment type="caution">
    <text evidence="3">The sequence shown here is derived from an EMBL/GenBank/DDBJ whole genome shotgun (WGS) entry which is preliminary data.</text>
</comment>
<accession>A0A482XQK1</accession>
<organism evidence="3 4">
    <name type="scientific">Laodelphax striatellus</name>
    <name type="common">Small brown planthopper</name>
    <name type="synonym">Delphax striatella</name>
    <dbReference type="NCBI Taxonomy" id="195883"/>
    <lineage>
        <taxon>Eukaryota</taxon>
        <taxon>Metazoa</taxon>
        <taxon>Ecdysozoa</taxon>
        <taxon>Arthropoda</taxon>
        <taxon>Hexapoda</taxon>
        <taxon>Insecta</taxon>
        <taxon>Pterygota</taxon>
        <taxon>Neoptera</taxon>
        <taxon>Paraneoptera</taxon>
        <taxon>Hemiptera</taxon>
        <taxon>Auchenorrhyncha</taxon>
        <taxon>Fulgoroidea</taxon>
        <taxon>Delphacidae</taxon>
        <taxon>Criomorphinae</taxon>
        <taxon>Laodelphax</taxon>
    </lineage>
</organism>
<evidence type="ECO:0000313" key="4">
    <source>
        <dbReference type="Proteomes" id="UP000291343"/>
    </source>
</evidence>
<protein>
    <submittedName>
        <fullName evidence="3">Uncharacterized protein</fullName>
    </submittedName>
</protein>
<keyword evidence="2" id="KW-1133">Transmembrane helix</keyword>
<dbReference type="OrthoDB" id="6363113at2759"/>
<gene>
    <name evidence="3" type="ORF">LSTR_LSTR008738</name>
</gene>
<dbReference type="AlphaFoldDB" id="A0A482XQK1"/>
<keyword evidence="2" id="KW-0472">Membrane</keyword>